<dbReference type="CDD" id="cd00657">
    <property type="entry name" value="Ferritin_like"/>
    <property type="match status" value="1"/>
</dbReference>
<name>A0A5E5P178_9BURK</name>
<dbReference type="OrthoDB" id="9778629at2"/>
<accession>A0A5E5P178</accession>
<reference evidence="2 3" key="1">
    <citation type="submission" date="2019-08" db="EMBL/GenBank/DDBJ databases">
        <authorList>
            <person name="Peeters C."/>
        </authorList>
    </citation>
    <scope>NUCLEOTIDE SEQUENCE [LARGE SCALE GENOMIC DNA]</scope>
    <source>
        <strain evidence="2 3">LMG 18089</strain>
    </source>
</reference>
<protein>
    <recommendedName>
        <fullName evidence="4">DUF455 domain-containing protein</fullName>
    </recommendedName>
</protein>
<dbReference type="PANTHER" id="PTHR42782:SF4">
    <property type="entry name" value="DUF455 DOMAIN-CONTAINING PROTEIN"/>
    <property type="match status" value="1"/>
</dbReference>
<gene>
    <name evidence="2" type="ORF">PAP18089_01262</name>
</gene>
<dbReference type="EMBL" id="CABPSX010000002">
    <property type="protein sequence ID" value="VVG70302.1"/>
    <property type="molecule type" value="Genomic_DNA"/>
</dbReference>
<dbReference type="AlphaFoldDB" id="A0A5E5P178"/>
<dbReference type="InterPro" id="IPR007402">
    <property type="entry name" value="DUF455"/>
</dbReference>
<organism evidence="2 3">
    <name type="scientific">Pandoraea apista</name>
    <dbReference type="NCBI Taxonomy" id="93218"/>
    <lineage>
        <taxon>Bacteria</taxon>
        <taxon>Pseudomonadati</taxon>
        <taxon>Pseudomonadota</taxon>
        <taxon>Betaproteobacteria</taxon>
        <taxon>Burkholderiales</taxon>
        <taxon>Burkholderiaceae</taxon>
        <taxon>Pandoraea</taxon>
    </lineage>
</organism>
<evidence type="ECO:0000313" key="3">
    <source>
        <dbReference type="Proteomes" id="UP000364291"/>
    </source>
</evidence>
<evidence type="ECO:0000313" key="2">
    <source>
        <dbReference type="EMBL" id="VVG70302.1"/>
    </source>
</evidence>
<sequence>MADFTPVPGGEAARNAISGNSTERSRADDACVVPGCARTRALALLRLCDPYEKAAGVTALRDAVREGAAHWYPARRFSAAEAAEAAEGAEAIDEAGSPGMTDVPRDAAAHDASIPGRPALPRLVSPRELKHRAVTSVEGRAALLHALAHIEFNAINLALDALWRFDGLPTTYYDDWLQVAAEEAYHFALLAAHLKTLGDAYAYGCFPAHDGLWEMARRTSGDWLARLALVPRTLEARGLDASPPIKAKLAGAGDAAGAAILDIILRDEIGHVAIGNRWFRWGCERAGCDPVETYARLAAQYGAPRLRGPFNLEARRAAGFDDDELAALQAGE</sequence>
<dbReference type="SUPFAM" id="SSF47240">
    <property type="entry name" value="Ferritin-like"/>
    <property type="match status" value="1"/>
</dbReference>
<feature type="region of interest" description="Disordered" evidence="1">
    <location>
        <begin position="1"/>
        <end position="24"/>
    </location>
</feature>
<dbReference type="Proteomes" id="UP000364291">
    <property type="component" value="Unassembled WGS sequence"/>
</dbReference>
<dbReference type="RefSeq" id="WP_094068838.1">
    <property type="nucleotide sequence ID" value="NZ_CABPSX010000002.1"/>
</dbReference>
<evidence type="ECO:0008006" key="4">
    <source>
        <dbReference type="Google" id="ProtNLM"/>
    </source>
</evidence>
<proteinExistence type="predicted"/>
<dbReference type="PANTHER" id="PTHR42782">
    <property type="entry name" value="SI:CH73-314G15.3"/>
    <property type="match status" value="1"/>
</dbReference>
<evidence type="ECO:0000256" key="1">
    <source>
        <dbReference type="SAM" id="MobiDB-lite"/>
    </source>
</evidence>
<dbReference type="Pfam" id="PF04305">
    <property type="entry name" value="DUF455"/>
    <property type="match status" value="1"/>
</dbReference>
<dbReference type="InterPro" id="IPR009078">
    <property type="entry name" value="Ferritin-like_SF"/>
</dbReference>